<keyword evidence="1" id="KW-0812">Transmembrane</keyword>
<gene>
    <name evidence="2" type="ORF">PAESOLCIP111_05218</name>
</gene>
<dbReference type="Pfam" id="PF14007">
    <property type="entry name" value="YtpI"/>
    <property type="match status" value="1"/>
</dbReference>
<accession>A0A916NYL3</accession>
<name>A0A916NYL3_9BACL</name>
<dbReference type="RefSeq" id="WP_218094939.1">
    <property type="nucleotide sequence ID" value="NZ_CAJVAS010000035.1"/>
</dbReference>
<evidence type="ECO:0000256" key="1">
    <source>
        <dbReference type="SAM" id="Phobius"/>
    </source>
</evidence>
<evidence type="ECO:0000313" key="3">
    <source>
        <dbReference type="Proteomes" id="UP000693672"/>
    </source>
</evidence>
<dbReference type="AlphaFoldDB" id="A0A916NYL3"/>
<dbReference type="EMBL" id="CAJVAS010000035">
    <property type="protein sequence ID" value="CAG7646675.1"/>
    <property type="molecule type" value="Genomic_DNA"/>
</dbReference>
<proteinExistence type="predicted"/>
<feature type="transmembrane region" description="Helical" evidence="1">
    <location>
        <begin position="69"/>
        <end position="87"/>
    </location>
</feature>
<dbReference type="InterPro" id="IPR025618">
    <property type="entry name" value="YtpI"/>
</dbReference>
<keyword evidence="3" id="KW-1185">Reference proteome</keyword>
<feature type="transmembrane region" description="Helical" evidence="1">
    <location>
        <begin position="6"/>
        <end position="25"/>
    </location>
</feature>
<sequence>MLEKFQVVLSVLIVITLLFTVYYSFRYRRGQDATTRGLYASRMNIAMGLMLTVIAVSQLFFFTDSVTRRIFGTVCLLLGLFNLFAGIRNHIHFSRQR</sequence>
<reference evidence="2" key="1">
    <citation type="submission" date="2021-06" db="EMBL/GenBank/DDBJ databases">
        <authorList>
            <person name="Criscuolo A."/>
        </authorList>
    </citation>
    <scope>NUCLEOTIDE SEQUENCE</scope>
    <source>
        <strain evidence="2">CIP111600</strain>
    </source>
</reference>
<keyword evidence="1" id="KW-1133">Transmembrane helix</keyword>
<protein>
    <recommendedName>
        <fullName evidence="4">YtpI-like protein</fullName>
    </recommendedName>
</protein>
<evidence type="ECO:0008006" key="4">
    <source>
        <dbReference type="Google" id="ProtNLM"/>
    </source>
</evidence>
<feature type="transmembrane region" description="Helical" evidence="1">
    <location>
        <begin position="45"/>
        <end position="63"/>
    </location>
</feature>
<organism evidence="2 3">
    <name type="scientific">Paenibacillus solanacearum</name>
    <dbReference type="NCBI Taxonomy" id="2048548"/>
    <lineage>
        <taxon>Bacteria</taxon>
        <taxon>Bacillati</taxon>
        <taxon>Bacillota</taxon>
        <taxon>Bacilli</taxon>
        <taxon>Bacillales</taxon>
        <taxon>Paenibacillaceae</taxon>
        <taxon>Paenibacillus</taxon>
    </lineage>
</organism>
<evidence type="ECO:0000313" key="2">
    <source>
        <dbReference type="EMBL" id="CAG7646675.1"/>
    </source>
</evidence>
<keyword evidence="1" id="KW-0472">Membrane</keyword>
<comment type="caution">
    <text evidence="2">The sequence shown here is derived from an EMBL/GenBank/DDBJ whole genome shotgun (WGS) entry which is preliminary data.</text>
</comment>
<dbReference type="Proteomes" id="UP000693672">
    <property type="component" value="Unassembled WGS sequence"/>
</dbReference>